<dbReference type="InterPro" id="IPR002931">
    <property type="entry name" value="Transglutaminase-like"/>
</dbReference>
<dbReference type="SUPFAM" id="SSF52833">
    <property type="entry name" value="Thioredoxin-like"/>
    <property type="match status" value="1"/>
</dbReference>
<dbReference type="Gene3D" id="3.40.30.10">
    <property type="entry name" value="Glutaredoxin"/>
    <property type="match status" value="1"/>
</dbReference>
<dbReference type="PANTHER" id="PTHR12143:SF19">
    <property type="entry name" value="PEPTIDE-N(4)-(N-ACETYL-BETA-GLUCOSAMINYL)ASPARAGINE AMIDASE"/>
    <property type="match status" value="1"/>
</dbReference>
<reference evidence="5 6" key="1">
    <citation type="submission" date="2024-10" db="EMBL/GenBank/DDBJ databases">
        <title>Updated reference genomes for cyclostephanoid diatoms.</title>
        <authorList>
            <person name="Roberts W.R."/>
            <person name="Alverson A.J."/>
        </authorList>
    </citation>
    <scope>NUCLEOTIDE SEQUENCE [LARGE SCALE GENOMIC DNA]</scope>
    <source>
        <strain evidence="5 6">AJA228-03</strain>
    </source>
</reference>
<protein>
    <recommendedName>
        <fullName evidence="4">Thioredoxin domain-containing protein</fullName>
    </recommendedName>
</protein>
<comment type="caution">
    <text evidence="5">The sequence shown here is derived from an EMBL/GenBank/DDBJ whole genome shotgun (WGS) entry which is preliminary data.</text>
</comment>
<dbReference type="PROSITE" id="PS51352">
    <property type="entry name" value="THIOREDOXIN_2"/>
    <property type="match status" value="1"/>
</dbReference>
<dbReference type="Gene3D" id="3.10.620.30">
    <property type="match status" value="1"/>
</dbReference>
<dbReference type="GO" id="GO:0046872">
    <property type="term" value="F:metal ion binding"/>
    <property type="evidence" value="ECO:0007669"/>
    <property type="project" value="UniProtKB-KW"/>
</dbReference>
<dbReference type="SUPFAM" id="SSF143503">
    <property type="entry name" value="PUG domain-like"/>
    <property type="match status" value="1"/>
</dbReference>
<evidence type="ECO:0000259" key="4">
    <source>
        <dbReference type="PROSITE" id="PS51352"/>
    </source>
</evidence>
<dbReference type="EMBL" id="JALLPB020000816">
    <property type="protein sequence ID" value="KAL3806400.1"/>
    <property type="molecule type" value="Genomic_DNA"/>
</dbReference>
<keyword evidence="3" id="KW-0862">Zinc</keyword>
<dbReference type="CDD" id="cd09212">
    <property type="entry name" value="PUB"/>
    <property type="match status" value="1"/>
</dbReference>
<feature type="domain" description="Thioredoxin" evidence="4">
    <location>
        <begin position="685"/>
        <end position="845"/>
    </location>
</feature>
<dbReference type="InterPro" id="IPR038765">
    <property type="entry name" value="Papain-like_cys_pep_sf"/>
</dbReference>
<dbReference type="Gene3D" id="1.20.58.2190">
    <property type="match status" value="1"/>
</dbReference>
<sequence length="1078" mass="120005">MVALSKNLMSTLQTRIKSAVDTAKRWENDKSLLAEVRASVPIRALVPELVCDTEATWKFYLDRCNEGGGTDEAKEGGGDEVEFRLNGGDAIEYMTSCFRDDDADWEGDDLLLKRLTLYFKQEVMVWCNQPPCSCPDCKGNEDGKQMKSMGIRGPETEEEITGGAGRVEVYECKLCGTTTTFPRFNSPRTLFKSRRGRCGEFANLFGVYCRALGFDTRYVLDFTDHVWTEVWSVRQHRWLHADSCEGLIDRPNMYEQGWGKKLNYAIGATHDSVADVTKRYTRKFFTDDFQARRREFAPDESTSDMAFLHMNSTLRQMNNIGRGRLEELDKRGKAEENFFVMVQSSGVWDVDYREGRISGSLAWKSARQELGNNKKKDDGEGEGESAIETAQSFFIESFYPSSKHSGLEIVVRPPRSSNVPSAATKSHPECITVSGVPCAASLSHGISVVVVDEQSGCILQSKAFSRWSSTGAFLDEVPDGRIVALCCIKGAQHERCTNNGNGSDDLNISNFSRLGGFNIDDPCSTNESYFLFAGQLNFHPKWAVGICTSDSELSIIVSLQINTSLQQKTRLRTEMNVVPAIVSTRLPDAVMPLKTQLSSSHYEKRAAFNEYMKNDAHKSSIVGYTTRHDAPIYLIDKKSFPFRRASLQAHIIGAKIDTPWVTYHLLPDSLVPDDDEVIDESKTTPNNGGGTPKFDVPIADDYFTGLLGDQLLVKNANNAPFLVDTTVALSNSRIVALYFSAQWCGPCRGFTPLLIEFYNHLQEVAPTHGLKIVFVSSDQDENQFKAYYGKMPFHSLPFSNRALSQHAKSVFGVRGIPSLVVIDSLSGTVLTSPDECRRDVHKACQRGEEAIEKLFRDWLDEVPVETKSMLDILALSCEEVQTPSVIGDQKGGAVFIAKLQDYLVRKKDQGTKSKVMPSTDDFADRVKEIFSQLISTGMEPNTAAVKAIEQATSGQKDSLACTKLEVGMLIGTVEIKIGNDTIVMNQLNDKDMKKVLTIANKYVTNVQKDPSNPRFRNFRLGNKVFDQITSTPGSIELLTNLGFSVYHSDDDFVASIPLAVDLRAMCHVFNKLLKIYGG</sequence>
<dbReference type="InterPro" id="IPR013766">
    <property type="entry name" value="Thioredoxin_domain"/>
</dbReference>
<dbReference type="Proteomes" id="UP001530377">
    <property type="component" value="Unassembled WGS sequence"/>
</dbReference>
<dbReference type="InterPro" id="IPR036249">
    <property type="entry name" value="Thioredoxin-like_sf"/>
</dbReference>
<evidence type="ECO:0000256" key="1">
    <source>
        <dbReference type="ARBA" id="ARBA00009390"/>
    </source>
</evidence>
<evidence type="ECO:0000256" key="3">
    <source>
        <dbReference type="ARBA" id="ARBA00022833"/>
    </source>
</evidence>
<dbReference type="SUPFAM" id="SSF54001">
    <property type="entry name" value="Cysteine proteinases"/>
    <property type="match status" value="1"/>
</dbReference>
<organism evidence="5 6">
    <name type="scientific">Cyclostephanos tholiformis</name>
    <dbReference type="NCBI Taxonomy" id="382380"/>
    <lineage>
        <taxon>Eukaryota</taxon>
        <taxon>Sar</taxon>
        <taxon>Stramenopiles</taxon>
        <taxon>Ochrophyta</taxon>
        <taxon>Bacillariophyta</taxon>
        <taxon>Coscinodiscophyceae</taxon>
        <taxon>Thalassiosirophycidae</taxon>
        <taxon>Stephanodiscales</taxon>
        <taxon>Stephanodiscaceae</taxon>
        <taxon>Cyclostephanos</taxon>
    </lineage>
</organism>
<evidence type="ECO:0000313" key="5">
    <source>
        <dbReference type="EMBL" id="KAL3806400.1"/>
    </source>
</evidence>
<dbReference type="InterPro" id="IPR012336">
    <property type="entry name" value="Thioredoxin-like_fold"/>
</dbReference>
<keyword evidence="2" id="KW-0479">Metal-binding</keyword>
<proteinExistence type="inferred from homology"/>
<name>A0ABD3RG08_9STRA</name>
<evidence type="ECO:0000313" key="6">
    <source>
        <dbReference type="Proteomes" id="UP001530377"/>
    </source>
</evidence>
<dbReference type="InterPro" id="IPR018997">
    <property type="entry name" value="PUB_domain"/>
</dbReference>
<dbReference type="Pfam" id="PF09409">
    <property type="entry name" value="PUB"/>
    <property type="match status" value="1"/>
</dbReference>
<dbReference type="Pfam" id="PF01841">
    <property type="entry name" value="Transglut_core"/>
    <property type="match status" value="1"/>
</dbReference>
<dbReference type="PANTHER" id="PTHR12143">
    <property type="entry name" value="PEPTIDE N-GLYCANASE PNGASE -RELATED"/>
    <property type="match status" value="1"/>
</dbReference>
<keyword evidence="6" id="KW-1185">Reference proteome</keyword>
<dbReference type="InterPro" id="IPR050883">
    <property type="entry name" value="PNGase"/>
</dbReference>
<comment type="similarity">
    <text evidence="1">Belongs to the transglutaminase-like superfamily. PNGase family.</text>
</comment>
<dbReference type="SMART" id="SM00460">
    <property type="entry name" value="TGc"/>
    <property type="match status" value="1"/>
</dbReference>
<evidence type="ECO:0000256" key="2">
    <source>
        <dbReference type="ARBA" id="ARBA00022723"/>
    </source>
</evidence>
<dbReference type="Pfam" id="PF13905">
    <property type="entry name" value="Thioredoxin_8"/>
    <property type="match status" value="1"/>
</dbReference>
<accession>A0ABD3RG08</accession>
<gene>
    <name evidence="5" type="ORF">ACHAXA_000686</name>
</gene>
<dbReference type="InterPro" id="IPR036339">
    <property type="entry name" value="PUB-like_dom_sf"/>
</dbReference>
<dbReference type="AlphaFoldDB" id="A0ABD3RG08"/>